<gene>
    <name evidence="2" type="ORF">VOLCADRAFT_97842</name>
</gene>
<reference evidence="2 3" key="1">
    <citation type="journal article" date="2010" name="Science">
        <title>Genomic analysis of organismal complexity in the multicellular green alga Volvox carteri.</title>
        <authorList>
            <person name="Prochnik S.E."/>
            <person name="Umen J."/>
            <person name="Nedelcu A.M."/>
            <person name="Hallmann A."/>
            <person name="Miller S.M."/>
            <person name="Nishii I."/>
            <person name="Ferris P."/>
            <person name="Kuo A."/>
            <person name="Mitros T."/>
            <person name="Fritz-Laylin L.K."/>
            <person name="Hellsten U."/>
            <person name="Chapman J."/>
            <person name="Simakov O."/>
            <person name="Rensing S.A."/>
            <person name="Terry A."/>
            <person name="Pangilinan J."/>
            <person name="Kapitonov V."/>
            <person name="Jurka J."/>
            <person name="Salamov A."/>
            <person name="Shapiro H."/>
            <person name="Schmutz J."/>
            <person name="Grimwood J."/>
            <person name="Lindquist E."/>
            <person name="Lucas S."/>
            <person name="Grigoriev I.V."/>
            <person name="Schmitt R."/>
            <person name="Kirk D."/>
            <person name="Rokhsar D.S."/>
        </authorList>
    </citation>
    <scope>NUCLEOTIDE SEQUENCE [LARGE SCALE GENOMIC DNA]</scope>
    <source>
        <strain evidence="3">f. Nagariensis / Eve</strain>
    </source>
</reference>
<proteinExistence type="predicted"/>
<dbReference type="EMBL" id="GL378386">
    <property type="protein sequence ID" value="EFJ42094.1"/>
    <property type="molecule type" value="Genomic_DNA"/>
</dbReference>
<feature type="compositionally biased region" description="Basic and acidic residues" evidence="1">
    <location>
        <begin position="521"/>
        <end position="544"/>
    </location>
</feature>
<feature type="region of interest" description="Disordered" evidence="1">
    <location>
        <begin position="57"/>
        <end position="131"/>
    </location>
</feature>
<feature type="compositionally biased region" description="Basic residues" evidence="1">
    <location>
        <begin position="390"/>
        <end position="399"/>
    </location>
</feature>
<name>D8UDS6_VOLCA</name>
<dbReference type="InParanoid" id="D8UDS6"/>
<feature type="compositionally biased region" description="Polar residues" evidence="1">
    <location>
        <begin position="60"/>
        <end position="72"/>
    </location>
</feature>
<dbReference type="Proteomes" id="UP000001058">
    <property type="component" value="Unassembled WGS sequence"/>
</dbReference>
<dbReference type="AlphaFoldDB" id="D8UDS6"/>
<feature type="region of interest" description="Disordered" evidence="1">
    <location>
        <begin position="389"/>
        <end position="408"/>
    </location>
</feature>
<feature type="region of interest" description="Disordered" evidence="1">
    <location>
        <begin position="1"/>
        <end position="21"/>
    </location>
</feature>
<dbReference type="KEGG" id="vcn:VOLCADRAFT_97842"/>
<sequence>MADPRWPRPILHRSGGSNNNNNCNIILQTVSLDKDAYSAIGICSASCLPNSRLPLPPAATRQSAAASFQIDSPDNKDEGRSDITTASEQGADARRLASRGSPSSRHHRRRSKARTSKNEKVAVQDGANSVGANLNGASASANAGIDTGTRTGTAGTVVAAADDGEVRGIADGGLRVAPLVKVVGDTPSAAAASALSHALGMEQRAVVRFDGGAGALKGLRTLTLANMFMGGYQRGLSFVVDVRQVEYGKPSPLDERPQSGDVSFVYRVMARARSQGTCDKELTAAMRRTRFLLDLSINVRQAWDMKGDVDEEQAYDLADTLYGALLAQQAEEDSELLLRQQQQELEEDDDEDEGTAAEQARLGHQDYASSLHLDRTLFPADDAMEERFSGRGRHHHHHQQQQQPPLPPPWIIVTADLGQGPTMLTALGLLQKRLREERQKAVAEATLYRASVAAPRLNGRDGWVFVIKLGFETPYLPPYSRPAADVTRQKATERKFSSPPPTASSSSSSWSPSIASTAPLVREKEDRQEKGEWRQRQRQRREPSGRAGGQGTTATAAAATANAKSAIAKDAGVSVTATGGS</sequence>
<feature type="compositionally biased region" description="Low complexity" evidence="1">
    <location>
        <begin position="552"/>
        <end position="572"/>
    </location>
</feature>
<dbReference type="RefSeq" id="XP_002956791.1">
    <property type="nucleotide sequence ID" value="XM_002956745.1"/>
</dbReference>
<evidence type="ECO:0000313" key="2">
    <source>
        <dbReference type="EMBL" id="EFJ42094.1"/>
    </source>
</evidence>
<feature type="compositionally biased region" description="Low complexity" evidence="1">
    <location>
        <begin position="503"/>
        <end position="519"/>
    </location>
</feature>
<dbReference type="OrthoDB" id="548027at2759"/>
<keyword evidence="3" id="KW-1185">Reference proteome</keyword>
<feature type="compositionally biased region" description="Basic residues" evidence="1">
    <location>
        <begin position="104"/>
        <end position="115"/>
    </location>
</feature>
<feature type="compositionally biased region" description="Basic and acidic residues" evidence="1">
    <location>
        <begin position="487"/>
        <end position="496"/>
    </location>
</feature>
<accession>D8UDS6</accession>
<dbReference type="GeneID" id="9622562"/>
<feature type="region of interest" description="Disordered" evidence="1">
    <location>
        <begin position="478"/>
        <end position="581"/>
    </location>
</feature>
<evidence type="ECO:0000313" key="3">
    <source>
        <dbReference type="Proteomes" id="UP000001058"/>
    </source>
</evidence>
<organism evidence="3">
    <name type="scientific">Volvox carteri f. nagariensis</name>
    <dbReference type="NCBI Taxonomy" id="3068"/>
    <lineage>
        <taxon>Eukaryota</taxon>
        <taxon>Viridiplantae</taxon>
        <taxon>Chlorophyta</taxon>
        <taxon>core chlorophytes</taxon>
        <taxon>Chlorophyceae</taxon>
        <taxon>CS clade</taxon>
        <taxon>Chlamydomonadales</taxon>
        <taxon>Volvocaceae</taxon>
        <taxon>Volvox</taxon>
    </lineage>
</organism>
<protein>
    <submittedName>
        <fullName evidence="2">Uncharacterized protein</fullName>
    </submittedName>
</protein>
<evidence type="ECO:0000256" key="1">
    <source>
        <dbReference type="SAM" id="MobiDB-lite"/>
    </source>
</evidence>